<dbReference type="EMBL" id="JZWT02000026">
    <property type="protein sequence ID" value="MFB6491249.1"/>
    <property type="molecule type" value="Genomic_DNA"/>
</dbReference>
<protein>
    <submittedName>
        <fullName evidence="1">Chloride channel protein</fullName>
    </submittedName>
</protein>
<dbReference type="Proteomes" id="UP000033636">
    <property type="component" value="Unassembled WGS sequence"/>
</dbReference>
<proteinExistence type="predicted"/>
<comment type="caution">
    <text evidence="1">The sequence shown here is derived from an EMBL/GenBank/DDBJ whole genome shotgun (WGS) entry which is preliminary data.</text>
</comment>
<name>A0ACC6V2F9_9CREN</name>
<evidence type="ECO:0000313" key="1">
    <source>
        <dbReference type="EMBL" id="MFB6491249.1"/>
    </source>
</evidence>
<organism evidence="1 2">
    <name type="scientific">Thermoproteus sp. AZ2</name>
    <dbReference type="NCBI Taxonomy" id="1609232"/>
    <lineage>
        <taxon>Archaea</taxon>
        <taxon>Thermoproteota</taxon>
        <taxon>Thermoprotei</taxon>
        <taxon>Thermoproteales</taxon>
        <taxon>Thermoproteaceae</taxon>
        <taxon>Thermoproteus</taxon>
    </lineage>
</organism>
<accession>A0ACC6V2F9</accession>
<sequence>MRIAPTRLALVTLVGAATGLALAAFLKILLLIEALYAPVATLPGALGEGGPVRFAWGPLYFLAPPLALIGVMASYIVKRALGVAAFGVDAASRAYYGEGELGLRELLVGLTASPILLGLGGSAGPEGPAAAIGASIAGLANRRVKWRELYAAGMAAGIGGIFRAPIGGAVFAAEVLNKWGLLPYALTASLASYAVFSSLTGFSPLFGAVALAVSPPAVLGAALTGVVAGVAGVAFSSLIKAAREYAGAPALAVAGAITGAATPIFPTVLGAGYGWAQALLLGAAVFPSIMPLWLYLAASAAAKIALTSLTVGAGAPGGVVAPAVVFGSFIGGSMALLLRLPIAPLALAGAAGALASSLKTPVASALICAELAASPIALIYTAPAALMAYALRRGLRA</sequence>
<gene>
    <name evidence="1" type="ORF">TU35_008470</name>
</gene>
<reference evidence="1" key="1">
    <citation type="submission" date="2024-07" db="EMBL/GenBank/DDBJ databases">
        <title>Metagenome and Metagenome-Assembled Genomes of Archaea from a hot spring from the geothermal field of Los Azufres, Mexico.</title>
        <authorList>
            <person name="Marin-Paredes R."/>
            <person name="Martinez-Romero E."/>
            <person name="Servin-Garciduenas L.E."/>
        </authorList>
    </citation>
    <scope>NUCLEOTIDE SEQUENCE</scope>
</reference>
<evidence type="ECO:0000313" key="2">
    <source>
        <dbReference type="Proteomes" id="UP000033636"/>
    </source>
</evidence>